<gene>
    <name evidence="1" type="ORF">MSG28_012496</name>
</gene>
<organism evidence="1 2">
    <name type="scientific">Choristoneura fumiferana</name>
    <name type="common">Spruce budworm moth</name>
    <name type="synonym">Archips fumiferana</name>
    <dbReference type="NCBI Taxonomy" id="7141"/>
    <lineage>
        <taxon>Eukaryota</taxon>
        <taxon>Metazoa</taxon>
        <taxon>Ecdysozoa</taxon>
        <taxon>Arthropoda</taxon>
        <taxon>Hexapoda</taxon>
        <taxon>Insecta</taxon>
        <taxon>Pterygota</taxon>
        <taxon>Neoptera</taxon>
        <taxon>Endopterygota</taxon>
        <taxon>Lepidoptera</taxon>
        <taxon>Glossata</taxon>
        <taxon>Ditrysia</taxon>
        <taxon>Tortricoidea</taxon>
        <taxon>Tortricidae</taxon>
        <taxon>Tortricinae</taxon>
        <taxon>Choristoneura</taxon>
    </lineage>
</organism>
<dbReference type="EMBL" id="CM046121">
    <property type="protein sequence ID" value="KAI8434478.1"/>
    <property type="molecule type" value="Genomic_DNA"/>
</dbReference>
<dbReference type="Proteomes" id="UP001064048">
    <property type="component" value="Chromosome 21"/>
</dbReference>
<protein>
    <submittedName>
        <fullName evidence="1">Uncharacterized protein</fullName>
    </submittedName>
</protein>
<keyword evidence="2" id="KW-1185">Reference proteome</keyword>
<reference evidence="1 2" key="1">
    <citation type="journal article" date="2022" name="Genome Biol. Evol.">
        <title>The Spruce Budworm Genome: Reconstructing the Evolutionary History of Antifreeze Proteins.</title>
        <authorList>
            <person name="Beliveau C."/>
            <person name="Gagne P."/>
            <person name="Picq S."/>
            <person name="Vernygora O."/>
            <person name="Keeling C.I."/>
            <person name="Pinkney K."/>
            <person name="Doucet D."/>
            <person name="Wen F."/>
            <person name="Johnston J.S."/>
            <person name="Maaroufi H."/>
            <person name="Boyle B."/>
            <person name="Laroche J."/>
            <person name="Dewar K."/>
            <person name="Juretic N."/>
            <person name="Blackburn G."/>
            <person name="Nisole A."/>
            <person name="Brunet B."/>
            <person name="Brandao M."/>
            <person name="Lumley L."/>
            <person name="Duan J."/>
            <person name="Quan G."/>
            <person name="Lucarotti C.J."/>
            <person name="Roe A.D."/>
            <person name="Sperling F.A.H."/>
            <person name="Levesque R.C."/>
            <person name="Cusson M."/>
        </authorList>
    </citation>
    <scope>NUCLEOTIDE SEQUENCE [LARGE SCALE GENOMIC DNA]</scope>
    <source>
        <strain evidence="1">Glfc:IPQL:Cfum</strain>
    </source>
</reference>
<evidence type="ECO:0000313" key="2">
    <source>
        <dbReference type="Proteomes" id="UP001064048"/>
    </source>
</evidence>
<name>A0ACC0KDC6_CHOFU</name>
<proteinExistence type="predicted"/>
<evidence type="ECO:0000313" key="1">
    <source>
        <dbReference type="EMBL" id="KAI8434478.1"/>
    </source>
</evidence>
<accession>A0ACC0KDC6</accession>
<comment type="caution">
    <text evidence="1">The sequence shown here is derived from an EMBL/GenBank/DDBJ whole genome shotgun (WGS) entry which is preliminary data.</text>
</comment>
<sequence length="298" mass="34090">MPWETCNIILNSGSTGSFYAGDIVTGTVIVKFKQKQKIEEFELDVTGISKASWTRPMATVPYIKVYSESRIVLSVHTDIFSELLESTVSPGIYTYPFYFSLPPDSPATFKSSIAKVFYFIKVKCKAAYKFKKKTSISFDVSRNLDLNHLDEFLVPSFTELHKIFWDSGKLSMQLQSYTGFAPNQSISFEAMICNENKVKISRLNISLVQHIEYNVSSGYLQKEKKVQTVSYAKFKNKTKEICHIDMIIPQIPPSCNYPMIKIEYKLLVELMFSYHFTLFKKLTVTVSTVPVMHKSLIS</sequence>